<comment type="caution">
    <text evidence="9">The sequence shown here is derived from an EMBL/GenBank/DDBJ whole genome shotgun (WGS) entry which is preliminary data.</text>
</comment>
<dbReference type="GO" id="GO:0006457">
    <property type="term" value="P:protein folding"/>
    <property type="evidence" value="ECO:0007669"/>
    <property type="project" value="InterPro"/>
</dbReference>
<dbReference type="PROSITE" id="PS00170">
    <property type="entry name" value="CSA_PPIASE_1"/>
    <property type="match status" value="1"/>
</dbReference>
<evidence type="ECO:0000256" key="3">
    <source>
        <dbReference type="ARBA" id="ARBA00013194"/>
    </source>
</evidence>
<feature type="compositionally biased region" description="Low complexity" evidence="6">
    <location>
        <begin position="599"/>
        <end position="608"/>
    </location>
</feature>
<accession>A0AAV8SBQ3</accession>
<keyword evidence="7" id="KW-1133">Transmembrane helix</keyword>
<evidence type="ECO:0000256" key="1">
    <source>
        <dbReference type="ARBA" id="ARBA00000971"/>
    </source>
</evidence>
<organism evidence="9 10">
    <name type="scientific">Erythroxylum novogranatense</name>
    <dbReference type="NCBI Taxonomy" id="1862640"/>
    <lineage>
        <taxon>Eukaryota</taxon>
        <taxon>Viridiplantae</taxon>
        <taxon>Streptophyta</taxon>
        <taxon>Embryophyta</taxon>
        <taxon>Tracheophyta</taxon>
        <taxon>Spermatophyta</taxon>
        <taxon>Magnoliopsida</taxon>
        <taxon>eudicotyledons</taxon>
        <taxon>Gunneridae</taxon>
        <taxon>Pentapetalae</taxon>
        <taxon>rosids</taxon>
        <taxon>fabids</taxon>
        <taxon>Malpighiales</taxon>
        <taxon>Erythroxylaceae</taxon>
        <taxon>Erythroxylum</taxon>
    </lineage>
</organism>
<evidence type="ECO:0000256" key="4">
    <source>
        <dbReference type="ARBA" id="ARBA00023110"/>
    </source>
</evidence>
<proteinExistence type="inferred from homology"/>
<feature type="compositionally biased region" description="Low complexity" evidence="6">
    <location>
        <begin position="648"/>
        <end position="657"/>
    </location>
</feature>
<protein>
    <recommendedName>
        <fullName evidence="3">peptidylprolyl isomerase</fullName>
        <ecNumber evidence="3">5.2.1.8</ecNumber>
    </recommendedName>
</protein>
<dbReference type="EC" id="5.2.1.8" evidence="3"/>
<evidence type="ECO:0000256" key="6">
    <source>
        <dbReference type="SAM" id="MobiDB-lite"/>
    </source>
</evidence>
<dbReference type="CDD" id="cd01926">
    <property type="entry name" value="cyclophilin_ABH_like"/>
    <property type="match status" value="1"/>
</dbReference>
<evidence type="ECO:0000256" key="2">
    <source>
        <dbReference type="ARBA" id="ARBA00007365"/>
    </source>
</evidence>
<dbReference type="PANTHER" id="PTHR11071:SF447">
    <property type="entry name" value="PEPTIDYL-PROLYL CIS-TRANS ISOMERASE CYP63"/>
    <property type="match status" value="1"/>
</dbReference>
<evidence type="ECO:0000313" key="10">
    <source>
        <dbReference type="Proteomes" id="UP001159364"/>
    </source>
</evidence>
<dbReference type="AlphaFoldDB" id="A0AAV8SBQ3"/>
<evidence type="ECO:0000256" key="5">
    <source>
        <dbReference type="ARBA" id="ARBA00023235"/>
    </source>
</evidence>
<feature type="region of interest" description="Disordered" evidence="6">
    <location>
        <begin position="335"/>
        <end position="707"/>
    </location>
</feature>
<dbReference type="PANTHER" id="PTHR11071">
    <property type="entry name" value="PEPTIDYL-PROLYL CIS-TRANS ISOMERASE"/>
    <property type="match status" value="1"/>
</dbReference>
<evidence type="ECO:0000256" key="7">
    <source>
        <dbReference type="SAM" id="Phobius"/>
    </source>
</evidence>
<evidence type="ECO:0000259" key="8">
    <source>
        <dbReference type="PROSITE" id="PS50072"/>
    </source>
</evidence>
<name>A0AAV8SBQ3_9ROSI</name>
<feature type="region of interest" description="Disordered" evidence="6">
    <location>
        <begin position="172"/>
        <end position="298"/>
    </location>
</feature>
<feature type="compositionally biased region" description="Low complexity" evidence="6">
    <location>
        <begin position="335"/>
        <end position="351"/>
    </location>
</feature>
<dbReference type="PRINTS" id="PR00153">
    <property type="entry name" value="CSAPPISMRASE"/>
</dbReference>
<feature type="compositionally biased region" description="Low complexity" evidence="6">
    <location>
        <begin position="227"/>
        <end position="243"/>
    </location>
</feature>
<keyword evidence="4" id="KW-0697">Rotamase</keyword>
<feature type="compositionally biased region" description="Low complexity" evidence="6">
    <location>
        <begin position="251"/>
        <end position="260"/>
    </location>
</feature>
<dbReference type="InterPro" id="IPR029000">
    <property type="entry name" value="Cyclophilin-like_dom_sf"/>
</dbReference>
<feature type="compositionally biased region" description="Basic and acidic residues" evidence="6">
    <location>
        <begin position="390"/>
        <end position="406"/>
    </location>
</feature>
<comment type="similarity">
    <text evidence="2">Belongs to the cyclophilin-type PPIase family.</text>
</comment>
<dbReference type="EMBL" id="JAIWQS010000012">
    <property type="protein sequence ID" value="KAJ8749446.1"/>
    <property type="molecule type" value="Genomic_DNA"/>
</dbReference>
<keyword evidence="7" id="KW-0472">Membrane</keyword>
<evidence type="ECO:0000313" key="9">
    <source>
        <dbReference type="EMBL" id="KAJ8749446.1"/>
    </source>
</evidence>
<feature type="compositionally biased region" description="Low complexity" evidence="6">
    <location>
        <begin position="442"/>
        <end position="457"/>
    </location>
</feature>
<dbReference type="SUPFAM" id="SSF50891">
    <property type="entry name" value="Cyclophilin-like"/>
    <property type="match status" value="1"/>
</dbReference>
<feature type="compositionally biased region" description="Basic and acidic residues" evidence="6">
    <location>
        <begin position="496"/>
        <end position="507"/>
    </location>
</feature>
<comment type="catalytic activity">
    <reaction evidence="1">
        <text>[protein]-peptidylproline (omega=180) = [protein]-peptidylproline (omega=0)</text>
        <dbReference type="Rhea" id="RHEA:16237"/>
        <dbReference type="Rhea" id="RHEA-COMP:10747"/>
        <dbReference type="Rhea" id="RHEA-COMP:10748"/>
        <dbReference type="ChEBI" id="CHEBI:83833"/>
        <dbReference type="ChEBI" id="CHEBI:83834"/>
        <dbReference type="EC" id="5.2.1.8"/>
    </reaction>
</comment>
<dbReference type="Proteomes" id="UP001159364">
    <property type="component" value="Linkage Group LG12"/>
</dbReference>
<reference evidence="9 10" key="1">
    <citation type="submission" date="2021-09" db="EMBL/GenBank/DDBJ databases">
        <title>Genomic insights and catalytic innovation underlie evolution of tropane alkaloids biosynthesis.</title>
        <authorList>
            <person name="Wang Y.-J."/>
            <person name="Tian T."/>
            <person name="Huang J.-P."/>
            <person name="Huang S.-X."/>
        </authorList>
    </citation>
    <scope>NUCLEOTIDE SEQUENCE [LARGE SCALE GENOMIC DNA]</scope>
    <source>
        <strain evidence="9">KIB-2018</strain>
        <tissue evidence="9">Leaf</tissue>
    </source>
</reference>
<feature type="compositionally biased region" description="Basic residues" evidence="6">
    <location>
        <begin position="265"/>
        <end position="293"/>
    </location>
</feature>
<sequence>MSKKKNPLVFLDVSIDGVPVERIVIELFADVAPKTAENFRVLCTGESGIGKTTGKPLHYKGSFFHRIIRGFMAQGGDFSKGNGTGGESIYGGKFADENFVQKHDRPGLLSMANSGPNTNGSQFFITFKRQPHLDGKHVVFGKVIKGMDVVKKIEQVGSGDGKPVQPVKIVDCGETSESKIQNPVGSDKGKKKKLGKGSPDDCSDGRIRGRQKKSQKDTRKKRRRYSTSESYSSDSDSSSSESDTSSESDSDSSLSDSSSSGDGRHGKKRSIKRGKRQHRIKWNERRRKRKRGRHNTDSRRKSKWFGLYLFQIRYYILVCIVFAFTGIKLIVCRSSDSSSDSETDSASSSSSSDHEKVDRVRTHRNKNSTKADNKMRQNQDVGKKLSNHLSTKEAVEEPKMEEKLKNIEPSSSQEEGEVSPKNGKQLNNGSANSKSQKITAKPSHSNGSSTSRSVSPSPKRKPNNSRRSSLSPEQVPRTTRLRDRRRSPMGNPAQRVPERSNKHHGCDLSRSQSPNGVPKRIRKGRGFTEQYSFARRYRTPSPDRSPLRSYHYGGRHNNERSHNRYSSYRSYQERSPYRRYRTSPRGRSPQRYGNRRSQSKSVSRSPSSYRRRAQSRSRSQDKRTLISDGLKSRLGPRVDEQRPLNKGRFSSRSSSRSKSRESSFSRSPVVVPPKRQGRTVSRSRSSSSSGHGGLVSYGDVSPDSGRK</sequence>
<keyword evidence="5" id="KW-0413">Isomerase</keyword>
<dbReference type="GO" id="GO:0005737">
    <property type="term" value="C:cytoplasm"/>
    <property type="evidence" value="ECO:0007669"/>
    <property type="project" value="TreeGrafter"/>
</dbReference>
<dbReference type="FunFam" id="2.40.100.10:FF:000022">
    <property type="entry name" value="Peptidyl-prolyl cis-trans isomerase CYP95"/>
    <property type="match status" value="1"/>
</dbReference>
<feature type="compositionally biased region" description="Basic residues" evidence="6">
    <location>
        <begin position="208"/>
        <end position="225"/>
    </location>
</feature>
<dbReference type="Pfam" id="PF00160">
    <property type="entry name" value="Pro_isomerase"/>
    <property type="match status" value="1"/>
</dbReference>
<keyword evidence="7" id="KW-0812">Transmembrane</keyword>
<dbReference type="Gene3D" id="2.40.100.10">
    <property type="entry name" value="Cyclophilin-like"/>
    <property type="match status" value="1"/>
</dbReference>
<dbReference type="GO" id="GO:0003755">
    <property type="term" value="F:peptidyl-prolyl cis-trans isomerase activity"/>
    <property type="evidence" value="ECO:0007669"/>
    <property type="project" value="UniProtKB-KW"/>
</dbReference>
<dbReference type="InterPro" id="IPR020892">
    <property type="entry name" value="Cyclophilin-type_PPIase_CS"/>
</dbReference>
<dbReference type="GO" id="GO:0016018">
    <property type="term" value="F:cyclosporin A binding"/>
    <property type="evidence" value="ECO:0007669"/>
    <property type="project" value="TreeGrafter"/>
</dbReference>
<keyword evidence="10" id="KW-1185">Reference proteome</keyword>
<feature type="compositionally biased region" description="Polar residues" evidence="6">
    <location>
        <begin position="422"/>
        <end position="438"/>
    </location>
</feature>
<dbReference type="InterPro" id="IPR002130">
    <property type="entry name" value="Cyclophilin-type_PPIase_dom"/>
</dbReference>
<dbReference type="PROSITE" id="PS50072">
    <property type="entry name" value="CSA_PPIASE_2"/>
    <property type="match status" value="1"/>
</dbReference>
<feature type="transmembrane region" description="Helical" evidence="7">
    <location>
        <begin position="307"/>
        <end position="331"/>
    </location>
</feature>
<feature type="compositionally biased region" description="Basic and acidic residues" evidence="6">
    <location>
        <begin position="369"/>
        <end position="383"/>
    </location>
</feature>
<gene>
    <name evidence="9" type="ORF">K2173_025641</name>
</gene>
<feature type="domain" description="PPIase cyclophilin-type" evidence="8">
    <location>
        <begin position="10"/>
        <end position="174"/>
    </location>
</feature>